<feature type="transmembrane region" description="Helical" evidence="7">
    <location>
        <begin position="170"/>
        <end position="188"/>
    </location>
</feature>
<reference evidence="10" key="1">
    <citation type="submission" date="2018-02" db="EMBL/GenBank/DDBJ databases">
        <authorList>
            <person name="Hausmann B."/>
        </authorList>
    </citation>
    <scope>NUCLEOTIDE SEQUENCE [LARGE SCALE GENOMIC DNA]</scope>
    <source>
        <strain evidence="10">Peat soil MAG SbA5</strain>
    </source>
</reference>
<feature type="transmembrane region" description="Helical" evidence="7">
    <location>
        <begin position="41"/>
        <end position="63"/>
    </location>
</feature>
<comment type="subcellular location">
    <subcellularLocation>
        <location evidence="1">Membrane</location>
        <topology evidence="1">Multi-pass membrane protein</topology>
    </subcellularLocation>
</comment>
<accession>A0A2N9M8L3</accession>
<sequence>MRSRVLNRRIARRLIAHHLPIALIATAGAVLLSVTRPHADLISRLSFATAYPALALLAVTLLIGPWTLLRKLPNPTSNDLRRDFGIWAGIVGVVHAVIGQCVHLRGRPWLYYVYGRQEHHHTFPIRHDLFGLANYTGLFSVILLAALFATSNDFSLRVLGTPRWKRLQRWNYAVFALAAVHAIGYFAIEKQEFPFIVLVGALLGIAIALQAAGFMLRYKDSR</sequence>
<dbReference type="GO" id="GO:0005886">
    <property type="term" value="C:plasma membrane"/>
    <property type="evidence" value="ECO:0007669"/>
    <property type="project" value="TreeGrafter"/>
</dbReference>
<dbReference type="GO" id="GO:0016679">
    <property type="term" value="F:oxidoreductase activity, acting on diphenols and related substances as donors"/>
    <property type="evidence" value="ECO:0007669"/>
    <property type="project" value="TreeGrafter"/>
</dbReference>
<dbReference type="PANTHER" id="PTHR36964:SF1">
    <property type="entry name" value="PROTEIN-METHIONINE-SULFOXIDE REDUCTASE HEME-BINDING SUBUNIT MSRQ"/>
    <property type="match status" value="1"/>
</dbReference>
<evidence type="ECO:0000256" key="5">
    <source>
        <dbReference type="ARBA" id="ARBA00023004"/>
    </source>
</evidence>
<feature type="transmembrane region" description="Helical" evidence="7">
    <location>
        <begin position="14"/>
        <end position="35"/>
    </location>
</feature>
<proteinExistence type="predicted"/>
<gene>
    <name evidence="9" type="ORF">SBA5_910005</name>
</gene>
<feature type="transmembrane region" description="Helical" evidence="7">
    <location>
        <begin position="129"/>
        <end position="149"/>
    </location>
</feature>
<dbReference type="InterPro" id="IPR013130">
    <property type="entry name" value="Fe3_Rdtase_TM_dom"/>
</dbReference>
<evidence type="ECO:0000256" key="6">
    <source>
        <dbReference type="ARBA" id="ARBA00023136"/>
    </source>
</evidence>
<feature type="domain" description="Ferric oxidoreductase" evidence="8">
    <location>
        <begin position="53"/>
        <end position="178"/>
    </location>
</feature>
<keyword evidence="3 7" id="KW-0812">Transmembrane</keyword>
<evidence type="ECO:0000259" key="8">
    <source>
        <dbReference type="Pfam" id="PF01794"/>
    </source>
</evidence>
<evidence type="ECO:0000313" key="9">
    <source>
        <dbReference type="EMBL" id="SPE31823.1"/>
    </source>
</evidence>
<evidence type="ECO:0000256" key="1">
    <source>
        <dbReference type="ARBA" id="ARBA00004141"/>
    </source>
</evidence>
<organism evidence="9 10">
    <name type="scientific">Candidatus Sulfuritelmatomonas gaucii</name>
    <dbReference type="NCBI Taxonomy" id="2043161"/>
    <lineage>
        <taxon>Bacteria</taxon>
        <taxon>Pseudomonadati</taxon>
        <taxon>Acidobacteriota</taxon>
        <taxon>Terriglobia</taxon>
        <taxon>Terriglobales</taxon>
        <taxon>Acidobacteriaceae</taxon>
        <taxon>Candidatus Sulfuritelmatomonas</taxon>
    </lineage>
</organism>
<protein>
    <recommendedName>
        <fullName evidence="8">Ferric oxidoreductase domain-containing protein</fullName>
    </recommendedName>
</protein>
<feature type="transmembrane region" description="Helical" evidence="7">
    <location>
        <begin position="194"/>
        <end position="216"/>
    </location>
</feature>
<keyword evidence="4 7" id="KW-1133">Transmembrane helix</keyword>
<dbReference type="Proteomes" id="UP000239735">
    <property type="component" value="Unassembled WGS sequence"/>
</dbReference>
<dbReference type="PANTHER" id="PTHR36964">
    <property type="entry name" value="PROTEIN-METHIONINE-SULFOXIDE REDUCTASE HEME-BINDING SUBUNIT MSRQ"/>
    <property type="match status" value="1"/>
</dbReference>
<evidence type="ECO:0000256" key="4">
    <source>
        <dbReference type="ARBA" id="ARBA00022989"/>
    </source>
</evidence>
<keyword evidence="6 7" id="KW-0472">Membrane</keyword>
<keyword evidence="2" id="KW-0813">Transport</keyword>
<name>A0A2N9M8L3_9BACT</name>
<dbReference type="EMBL" id="OKRB01000154">
    <property type="protein sequence ID" value="SPE31823.1"/>
    <property type="molecule type" value="Genomic_DNA"/>
</dbReference>
<dbReference type="GO" id="GO:0020037">
    <property type="term" value="F:heme binding"/>
    <property type="evidence" value="ECO:0007669"/>
    <property type="project" value="TreeGrafter"/>
</dbReference>
<evidence type="ECO:0000313" key="10">
    <source>
        <dbReference type="Proteomes" id="UP000239735"/>
    </source>
</evidence>
<feature type="transmembrane region" description="Helical" evidence="7">
    <location>
        <begin position="84"/>
        <end position="106"/>
    </location>
</feature>
<keyword evidence="5" id="KW-0408">Iron</keyword>
<evidence type="ECO:0000256" key="3">
    <source>
        <dbReference type="ARBA" id="ARBA00022692"/>
    </source>
</evidence>
<dbReference type="GO" id="GO:0010181">
    <property type="term" value="F:FMN binding"/>
    <property type="evidence" value="ECO:0007669"/>
    <property type="project" value="TreeGrafter"/>
</dbReference>
<dbReference type="InterPro" id="IPR022837">
    <property type="entry name" value="MsrQ-like"/>
</dbReference>
<evidence type="ECO:0000256" key="2">
    <source>
        <dbReference type="ARBA" id="ARBA00022448"/>
    </source>
</evidence>
<dbReference type="Pfam" id="PF01794">
    <property type="entry name" value="Ferric_reduct"/>
    <property type="match status" value="1"/>
</dbReference>
<dbReference type="AlphaFoldDB" id="A0A2N9M8L3"/>
<evidence type="ECO:0000256" key="7">
    <source>
        <dbReference type="SAM" id="Phobius"/>
    </source>
</evidence>
<dbReference type="OrthoDB" id="120099at2"/>